<feature type="region of interest" description="Disordered" evidence="1">
    <location>
        <begin position="1"/>
        <end position="52"/>
    </location>
</feature>
<organism evidence="2 3">
    <name type="scientific">Daphnia magna</name>
    <dbReference type="NCBI Taxonomy" id="35525"/>
    <lineage>
        <taxon>Eukaryota</taxon>
        <taxon>Metazoa</taxon>
        <taxon>Ecdysozoa</taxon>
        <taxon>Arthropoda</taxon>
        <taxon>Crustacea</taxon>
        <taxon>Branchiopoda</taxon>
        <taxon>Diplostraca</taxon>
        <taxon>Cladocera</taxon>
        <taxon>Anomopoda</taxon>
        <taxon>Daphniidae</taxon>
        <taxon>Daphnia</taxon>
    </lineage>
</organism>
<evidence type="ECO:0000313" key="2">
    <source>
        <dbReference type="EMBL" id="KAK4006285.1"/>
    </source>
</evidence>
<dbReference type="Proteomes" id="UP001234178">
    <property type="component" value="Unassembled WGS sequence"/>
</dbReference>
<feature type="compositionally biased region" description="Polar residues" evidence="1">
    <location>
        <begin position="1"/>
        <end position="22"/>
    </location>
</feature>
<keyword evidence="3" id="KW-1185">Reference proteome</keyword>
<proteinExistence type="predicted"/>
<evidence type="ECO:0000313" key="3">
    <source>
        <dbReference type="Proteomes" id="UP001234178"/>
    </source>
</evidence>
<protein>
    <submittedName>
        <fullName evidence="2">Uncharacterized protein</fullName>
    </submittedName>
</protein>
<evidence type="ECO:0000256" key="1">
    <source>
        <dbReference type="SAM" id="MobiDB-lite"/>
    </source>
</evidence>
<sequence>MWKNHTSLNQMASFDSGVASSNSEEHCEEINVEEDAAAGTSSANANRCKKDQ</sequence>
<reference evidence="2 3" key="1">
    <citation type="journal article" date="2023" name="Nucleic Acids Res.">
        <title>The hologenome of Daphnia magna reveals possible DNA methylation and microbiome-mediated evolution of the host genome.</title>
        <authorList>
            <person name="Chaturvedi A."/>
            <person name="Li X."/>
            <person name="Dhandapani V."/>
            <person name="Marshall H."/>
            <person name="Kissane S."/>
            <person name="Cuenca-Cambronero M."/>
            <person name="Asole G."/>
            <person name="Calvet F."/>
            <person name="Ruiz-Romero M."/>
            <person name="Marangio P."/>
            <person name="Guigo R."/>
            <person name="Rago D."/>
            <person name="Mirbahai L."/>
            <person name="Eastwood N."/>
            <person name="Colbourne J.K."/>
            <person name="Zhou J."/>
            <person name="Mallon E."/>
            <person name="Orsini L."/>
        </authorList>
    </citation>
    <scope>NUCLEOTIDE SEQUENCE [LARGE SCALE GENOMIC DNA]</scope>
    <source>
        <strain evidence="2">LRV0_1</strain>
    </source>
</reference>
<accession>A0ABQ9Z048</accession>
<comment type="caution">
    <text evidence="2">The sequence shown here is derived from an EMBL/GenBank/DDBJ whole genome shotgun (WGS) entry which is preliminary data.</text>
</comment>
<dbReference type="EMBL" id="JAOYFB010000002">
    <property type="protein sequence ID" value="KAK4006285.1"/>
    <property type="molecule type" value="Genomic_DNA"/>
</dbReference>
<name>A0ABQ9Z048_9CRUS</name>
<gene>
    <name evidence="2" type="ORF">OUZ56_011439</name>
</gene>